<dbReference type="SMART" id="SM00345">
    <property type="entry name" value="HTH_GNTR"/>
    <property type="match status" value="1"/>
</dbReference>
<dbReference type="OrthoDB" id="9808770at2"/>
<dbReference type="EMBL" id="AKKV01000030">
    <property type="protein sequence ID" value="EIT84872.1"/>
    <property type="molecule type" value="Genomic_DNA"/>
</dbReference>
<keyword evidence="3 9" id="KW-0032">Aminotransferase</keyword>
<comment type="caution">
    <text evidence="9">The sequence shown here is derived from an EMBL/GenBank/DDBJ whole genome shotgun (WGS) entry which is preliminary data.</text>
</comment>
<dbReference type="InterPro" id="IPR051446">
    <property type="entry name" value="HTH_trans_reg/aminotransferase"/>
</dbReference>
<evidence type="ECO:0000256" key="3">
    <source>
        <dbReference type="ARBA" id="ARBA00022576"/>
    </source>
</evidence>
<keyword evidence="5" id="KW-0805">Transcription regulation</keyword>
<protein>
    <submittedName>
        <fullName evidence="9">Aminotransferase, MocR-like protein</fullName>
    </submittedName>
</protein>
<comment type="similarity">
    <text evidence="2">In the C-terminal section; belongs to the class-I pyridoxal-phosphate-dependent aminotransferase family.</text>
</comment>
<comment type="cofactor">
    <cofactor evidence="1">
        <name>pyridoxal 5'-phosphate</name>
        <dbReference type="ChEBI" id="CHEBI:597326"/>
    </cofactor>
</comment>
<dbReference type="InterPro" id="IPR015424">
    <property type="entry name" value="PyrdxlP-dep_Trfase"/>
</dbReference>
<evidence type="ECO:0000256" key="1">
    <source>
        <dbReference type="ARBA" id="ARBA00001933"/>
    </source>
</evidence>
<gene>
    <name evidence="9" type="ORF">A374_14310</name>
</gene>
<keyword evidence="6" id="KW-0238">DNA-binding</keyword>
<name>I8AGR3_9BACL</name>
<dbReference type="SUPFAM" id="SSF46785">
    <property type="entry name" value="Winged helix' DNA-binding domain"/>
    <property type="match status" value="1"/>
</dbReference>
<proteinExistence type="inferred from homology"/>
<dbReference type="PROSITE" id="PS50949">
    <property type="entry name" value="HTH_GNTR"/>
    <property type="match status" value="1"/>
</dbReference>
<keyword evidence="10" id="KW-1185">Reference proteome</keyword>
<evidence type="ECO:0000256" key="7">
    <source>
        <dbReference type="ARBA" id="ARBA00023163"/>
    </source>
</evidence>
<dbReference type="STRING" id="1196324.A374_14310"/>
<evidence type="ECO:0000313" key="10">
    <source>
        <dbReference type="Proteomes" id="UP000004080"/>
    </source>
</evidence>
<evidence type="ECO:0000256" key="4">
    <source>
        <dbReference type="ARBA" id="ARBA00022898"/>
    </source>
</evidence>
<dbReference type="InterPro" id="IPR036390">
    <property type="entry name" value="WH_DNA-bd_sf"/>
</dbReference>
<dbReference type="CDD" id="cd00609">
    <property type="entry name" value="AAT_like"/>
    <property type="match status" value="1"/>
</dbReference>
<dbReference type="PRINTS" id="PR00035">
    <property type="entry name" value="HTHGNTR"/>
</dbReference>
<dbReference type="Pfam" id="PF00392">
    <property type="entry name" value="GntR"/>
    <property type="match status" value="1"/>
</dbReference>
<keyword evidence="7" id="KW-0804">Transcription</keyword>
<dbReference type="InterPro" id="IPR000524">
    <property type="entry name" value="Tscrpt_reg_HTH_GntR"/>
</dbReference>
<evidence type="ECO:0000256" key="2">
    <source>
        <dbReference type="ARBA" id="ARBA00005384"/>
    </source>
</evidence>
<dbReference type="Gene3D" id="1.10.10.10">
    <property type="entry name" value="Winged helix-like DNA-binding domain superfamily/Winged helix DNA-binding domain"/>
    <property type="match status" value="1"/>
</dbReference>
<dbReference type="PANTHER" id="PTHR46577">
    <property type="entry name" value="HTH-TYPE TRANSCRIPTIONAL REGULATORY PROTEIN GABR"/>
    <property type="match status" value="1"/>
</dbReference>
<dbReference type="PANTHER" id="PTHR46577:SF1">
    <property type="entry name" value="HTH-TYPE TRANSCRIPTIONAL REGULATORY PROTEIN GABR"/>
    <property type="match status" value="1"/>
</dbReference>
<dbReference type="Proteomes" id="UP000004080">
    <property type="component" value="Unassembled WGS sequence"/>
</dbReference>
<dbReference type="PATRIC" id="fig|1196324.3.peg.2926"/>
<evidence type="ECO:0000313" key="9">
    <source>
        <dbReference type="EMBL" id="EIT84872.1"/>
    </source>
</evidence>
<feature type="domain" description="HTH gntR-type" evidence="8">
    <location>
        <begin position="14"/>
        <end position="82"/>
    </location>
</feature>
<organism evidence="9 10">
    <name type="scientific">Fictibacillus macauensis ZFHKF-1</name>
    <dbReference type="NCBI Taxonomy" id="1196324"/>
    <lineage>
        <taxon>Bacteria</taxon>
        <taxon>Bacillati</taxon>
        <taxon>Bacillota</taxon>
        <taxon>Bacilli</taxon>
        <taxon>Bacillales</taxon>
        <taxon>Fictibacillaceae</taxon>
        <taxon>Fictibacillus</taxon>
    </lineage>
</organism>
<dbReference type="Pfam" id="PF00155">
    <property type="entry name" value="Aminotran_1_2"/>
    <property type="match status" value="1"/>
</dbReference>
<evidence type="ECO:0000256" key="6">
    <source>
        <dbReference type="ARBA" id="ARBA00023125"/>
    </source>
</evidence>
<dbReference type="GO" id="GO:0008483">
    <property type="term" value="F:transaminase activity"/>
    <property type="evidence" value="ECO:0007669"/>
    <property type="project" value="UniProtKB-KW"/>
</dbReference>
<dbReference type="Gene3D" id="3.40.640.10">
    <property type="entry name" value="Type I PLP-dependent aspartate aminotransferase-like (Major domain)"/>
    <property type="match status" value="1"/>
</dbReference>
<dbReference type="SUPFAM" id="SSF53383">
    <property type="entry name" value="PLP-dependent transferases"/>
    <property type="match status" value="1"/>
</dbReference>
<dbReference type="InterPro" id="IPR004839">
    <property type="entry name" value="Aminotransferase_I/II_large"/>
</dbReference>
<reference evidence="9 10" key="1">
    <citation type="journal article" date="2012" name="J. Bacteriol.">
        <title>Genome of Bacillus macauensis ZFHKF-1, a Long-Chain-Forming Bacterium.</title>
        <authorList>
            <person name="Cai L."/>
            <person name="Zhang T."/>
        </authorList>
    </citation>
    <scope>NUCLEOTIDE SEQUENCE [LARGE SCALE GENOMIC DNA]</scope>
    <source>
        <strain evidence="9 10">ZFHKF-1</strain>
    </source>
</reference>
<dbReference type="RefSeq" id="WP_007202940.1">
    <property type="nucleotide sequence ID" value="NZ_AKKV01000030.1"/>
</dbReference>
<evidence type="ECO:0000256" key="5">
    <source>
        <dbReference type="ARBA" id="ARBA00023015"/>
    </source>
</evidence>
<sequence>MVELLFSLNRDSSIPMYTQVYTYIRSQILAGTIPQNAKLPSIRQLASQLNVSRNTTQLAYEQLQAEGYIRSEYKRGYYVETLLTDEIFSYESHRTHSPASLQNAANDVIDFKLGTVDEEHFPLKTWRRLANRVMKESSIYAYGEKQGELSLREQLAHYLFQSRGVHATASQIVIGAGTKQLLLLLSLLLKKDYPSIAMEDPGYDVARTFFEHMSFAVTPISVTTSGLQIDALRASQEKLLYVTPTHHYPSGITMSVKQRMQLLHYISNVNGYIIEDDYDSEFRYIHQPIPSLHSMDHNERVIYMGTCSKALLPSLRISYLVLPPSLLTAYHAYLAVFEQTASTIHQETLALFMRDGFWYAHLRKMRALYKRKMHTLVAALTRSFQQDLTMKGEHSGLFVVIEVKRAIREELLIEAARQHGVIVYPCSRYYAEKQPLFPQVQLGFGNLSEAHIEEGVRKLCNAWRPLLESNE</sequence>
<dbReference type="GO" id="GO:0003677">
    <property type="term" value="F:DNA binding"/>
    <property type="evidence" value="ECO:0007669"/>
    <property type="project" value="UniProtKB-KW"/>
</dbReference>
<dbReference type="eggNOG" id="COG1167">
    <property type="taxonomic scope" value="Bacteria"/>
</dbReference>
<dbReference type="CDD" id="cd07377">
    <property type="entry name" value="WHTH_GntR"/>
    <property type="match status" value="1"/>
</dbReference>
<dbReference type="AlphaFoldDB" id="I8AGR3"/>
<dbReference type="GO" id="GO:0003700">
    <property type="term" value="F:DNA-binding transcription factor activity"/>
    <property type="evidence" value="ECO:0007669"/>
    <property type="project" value="InterPro"/>
</dbReference>
<dbReference type="InterPro" id="IPR015421">
    <property type="entry name" value="PyrdxlP-dep_Trfase_major"/>
</dbReference>
<accession>I8AGR3</accession>
<dbReference type="GO" id="GO:0030170">
    <property type="term" value="F:pyridoxal phosphate binding"/>
    <property type="evidence" value="ECO:0007669"/>
    <property type="project" value="InterPro"/>
</dbReference>
<dbReference type="InterPro" id="IPR036388">
    <property type="entry name" value="WH-like_DNA-bd_sf"/>
</dbReference>
<evidence type="ECO:0000259" key="8">
    <source>
        <dbReference type="PROSITE" id="PS50949"/>
    </source>
</evidence>
<keyword evidence="4" id="KW-0663">Pyridoxal phosphate</keyword>
<keyword evidence="9" id="KW-0808">Transferase</keyword>